<dbReference type="PROSITE" id="PS00216">
    <property type="entry name" value="SUGAR_TRANSPORT_1"/>
    <property type="match status" value="1"/>
</dbReference>
<dbReference type="SUPFAM" id="SSF103473">
    <property type="entry name" value="MFS general substrate transporter"/>
    <property type="match status" value="1"/>
</dbReference>
<feature type="transmembrane region" description="Helical" evidence="7">
    <location>
        <begin position="245"/>
        <end position="270"/>
    </location>
</feature>
<name>A0A4R2NQ98_9BACL</name>
<feature type="transmembrane region" description="Helical" evidence="7">
    <location>
        <begin position="92"/>
        <end position="110"/>
    </location>
</feature>
<accession>A0A4R2NQ98</accession>
<keyword evidence="6 7" id="KW-0472">Membrane</keyword>
<dbReference type="GO" id="GO:0005886">
    <property type="term" value="C:plasma membrane"/>
    <property type="evidence" value="ECO:0007669"/>
    <property type="project" value="UniProtKB-SubCell"/>
</dbReference>
<feature type="transmembrane region" description="Helical" evidence="7">
    <location>
        <begin position="295"/>
        <end position="314"/>
    </location>
</feature>
<evidence type="ECO:0000256" key="6">
    <source>
        <dbReference type="ARBA" id="ARBA00023136"/>
    </source>
</evidence>
<reference evidence="9 10" key="1">
    <citation type="submission" date="2019-03" db="EMBL/GenBank/DDBJ databases">
        <title>Genomic Encyclopedia of Type Strains, Phase IV (KMG-IV): sequencing the most valuable type-strain genomes for metagenomic binning, comparative biology and taxonomic classification.</title>
        <authorList>
            <person name="Goeker M."/>
        </authorList>
    </citation>
    <scope>NUCLEOTIDE SEQUENCE [LARGE SCALE GENOMIC DNA]</scope>
    <source>
        <strain evidence="9 10">DSM 19377</strain>
    </source>
</reference>
<keyword evidence="10" id="KW-1185">Reference proteome</keyword>
<dbReference type="InterPro" id="IPR005829">
    <property type="entry name" value="Sugar_transporter_CS"/>
</dbReference>
<dbReference type="GO" id="GO:0022857">
    <property type="term" value="F:transmembrane transporter activity"/>
    <property type="evidence" value="ECO:0007669"/>
    <property type="project" value="InterPro"/>
</dbReference>
<feature type="transmembrane region" description="Helical" evidence="7">
    <location>
        <begin position="66"/>
        <end position="85"/>
    </location>
</feature>
<dbReference type="PROSITE" id="PS50850">
    <property type="entry name" value="MFS"/>
    <property type="match status" value="1"/>
</dbReference>
<gene>
    <name evidence="9" type="ORF">EV207_1302</name>
</gene>
<feature type="transmembrane region" description="Helical" evidence="7">
    <location>
        <begin position="116"/>
        <end position="137"/>
    </location>
</feature>
<evidence type="ECO:0000313" key="9">
    <source>
        <dbReference type="EMBL" id="TCP23485.1"/>
    </source>
</evidence>
<dbReference type="InterPro" id="IPR011701">
    <property type="entry name" value="MFS"/>
</dbReference>
<proteinExistence type="predicted"/>
<dbReference type="PANTHER" id="PTHR23517:SF3">
    <property type="entry name" value="INTEGRAL MEMBRANE TRANSPORT PROTEIN"/>
    <property type="match status" value="1"/>
</dbReference>
<evidence type="ECO:0000259" key="8">
    <source>
        <dbReference type="PROSITE" id="PS50850"/>
    </source>
</evidence>
<feature type="transmembrane region" description="Helical" evidence="7">
    <location>
        <begin position="186"/>
        <end position="205"/>
    </location>
</feature>
<dbReference type="InterPro" id="IPR036259">
    <property type="entry name" value="MFS_trans_sf"/>
</dbReference>
<feature type="transmembrane region" description="Helical" evidence="7">
    <location>
        <begin position="326"/>
        <end position="345"/>
    </location>
</feature>
<dbReference type="Gene3D" id="1.20.1250.20">
    <property type="entry name" value="MFS general substrate transporter like domains"/>
    <property type="match status" value="1"/>
</dbReference>
<dbReference type="CDD" id="cd17329">
    <property type="entry name" value="MFS_MdtH_MDR_like"/>
    <property type="match status" value="1"/>
</dbReference>
<dbReference type="InterPro" id="IPR020846">
    <property type="entry name" value="MFS_dom"/>
</dbReference>
<feature type="transmembrane region" description="Helical" evidence="7">
    <location>
        <begin position="33"/>
        <end position="54"/>
    </location>
</feature>
<evidence type="ECO:0000256" key="7">
    <source>
        <dbReference type="SAM" id="Phobius"/>
    </source>
</evidence>
<evidence type="ECO:0000256" key="2">
    <source>
        <dbReference type="ARBA" id="ARBA00022448"/>
    </source>
</evidence>
<keyword evidence="3" id="KW-1003">Cell membrane</keyword>
<sequence>MMKTCDERQVNKENWGVIVMKWSDWDTNLKVRLLGEGVMNLLFWMFFPFMAIYFSDSFGKEMAGMLLIASQVVSVMVGLIGGYCADHFGRKRMMIIASIGEAVCFVFFALSNSPFLTSPMLTFISFSALGMFGALYWPASHAMVADVVPEKHRSSVFAVFYTSINISVVIGPILGGIFFFDYRFPFLIVCLGISVILTFVLQKFIRETAPEREKREKQADEKDVKWTHYLIQQLEDYRVIVKDKIFLLFVLAGILVAQTFMQLDLLMAVYTTEFVPKQTLFSLGDWSLSIDGKQAFSWIISENGLLVALFTVFMNRWMLKYPEKRVFILSALFYGVGIIIFGHTISIWVMFAAMVIFTAAELMVVGIQESFVSKLAPSHMRGQYFAASSLRFTIGRTIAPLAIPMTVWFGYSTTFIILGILAALSAALYGIMFKMIEQQRTAKKKPAAAVVK</sequence>
<evidence type="ECO:0000313" key="10">
    <source>
        <dbReference type="Proteomes" id="UP000295416"/>
    </source>
</evidence>
<protein>
    <submittedName>
        <fullName evidence="9">Putative MFS family arabinose efflux permease</fullName>
    </submittedName>
</protein>
<keyword evidence="4 7" id="KW-0812">Transmembrane</keyword>
<organism evidence="9 10">
    <name type="scientific">Scopulibacillus darangshiensis</name>
    <dbReference type="NCBI Taxonomy" id="442528"/>
    <lineage>
        <taxon>Bacteria</taxon>
        <taxon>Bacillati</taxon>
        <taxon>Bacillota</taxon>
        <taxon>Bacilli</taxon>
        <taxon>Bacillales</taxon>
        <taxon>Sporolactobacillaceae</taxon>
        <taxon>Scopulibacillus</taxon>
    </lineage>
</organism>
<dbReference type="InterPro" id="IPR050171">
    <property type="entry name" value="MFS_Transporters"/>
</dbReference>
<dbReference type="Pfam" id="PF07690">
    <property type="entry name" value="MFS_1"/>
    <property type="match status" value="2"/>
</dbReference>
<comment type="subcellular location">
    <subcellularLocation>
        <location evidence="1">Cell membrane</location>
        <topology evidence="1">Multi-pass membrane protein</topology>
    </subcellularLocation>
</comment>
<dbReference type="Proteomes" id="UP000295416">
    <property type="component" value="Unassembled WGS sequence"/>
</dbReference>
<dbReference type="AlphaFoldDB" id="A0A4R2NQ98"/>
<evidence type="ECO:0000256" key="4">
    <source>
        <dbReference type="ARBA" id="ARBA00022692"/>
    </source>
</evidence>
<evidence type="ECO:0000256" key="5">
    <source>
        <dbReference type="ARBA" id="ARBA00022989"/>
    </source>
</evidence>
<keyword evidence="2" id="KW-0813">Transport</keyword>
<feature type="transmembrane region" description="Helical" evidence="7">
    <location>
        <begin position="415"/>
        <end position="436"/>
    </location>
</feature>
<comment type="caution">
    <text evidence="9">The sequence shown here is derived from an EMBL/GenBank/DDBJ whole genome shotgun (WGS) entry which is preliminary data.</text>
</comment>
<evidence type="ECO:0000256" key="3">
    <source>
        <dbReference type="ARBA" id="ARBA00022475"/>
    </source>
</evidence>
<dbReference type="PANTHER" id="PTHR23517">
    <property type="entry name" value="RESISTANCE PROTEIN MDTM, PUTATIVE-RELATED-RELATED"/>
    <property type="match status" value="1"/>
</dbReference>
<feature type="transmembrane region" description="Helical" evidence="7">
    <location>
        <begin position="158"/>
        <end position="180"/>
    </location>
</feature>
<feature type="domain" description="Major facilitator superfamily (MFS) profile" evidence="8">
    <location>
        <begin position="1"/>
        <end position="437"/>
    </location>
</feature>
<evidence type="ECO:0000256" key="1">
    <source>
        <dbReference type="ARBA" id="ARBA00004651"/>
    </source>
</evidence>
<dbReference type="EMBL" id="SLXK01000030">
    <property type="protein sequence ID" value="TCP23485.1"/>
    <property type="molecule type" value="Genomic_DNA"/>
</dbReference>
<keyword evidence="5 7" id="KW-1133">Transmembrane helix</keyword>